<dbReference type="Gramene" id="Ma05_t22360.1">
    <property type="protein sequence ID" value="Ma05_p22360.1"/>
    <property type="gene ID" value="Ma05_g22360"/>
</dbReference>
<dbReference type="Pfam" id="PF03732">
    <property type="entry name" value="Retrotrans_gag"/>
    <property type="match status" value="1"/>
</dbReference>
<dbReference type="InParanoid" id="A0A804J7B0"/>
<reference evidence="3" key="1">
    <citation type="submission" date="2021-05" db="UniProtKB">
        <authorList>
            <consortium name="EnsemblPlants"/>
        </authorList>
    </citation>
    <scope>IDENTIFICATION</scope>
    <source>
        <strain evidence="3">subsp. malaccensis</strain>
    </source>
</reference>
<feature type="domain" description="Retrotransposon gag" evidence="2">
    <location>
        <begin position="159"/>
        <end position="250"/>
    </location>
</feature>
<keyword evidence="4" id="KW-1185">Reference proteome</keyword>
<feature type="region of interest" description="Disordered" evidence="1">
    <location>
        <begin position="287"/>
        <end position="325"/>
    </location>
</feature>
<dbReference type="OMA" id="PICSALM"/>
<proteinExistence type="predicted"/>
<sequence>MIQPIIPLVSGTLHPPATELVRQQEPPAQAQTQPLELPTLPRVPSSPLIGRVTTDQRGHTQPEAFPSASTDSLRAQLLLVSQRLDEVQKEVRRSRGELGEDIHQGSSFVPEIRDQTVPQNFRLPSLDTYDGSTDPADHVAAFRTQMALYETFDTLMCRAFPTTLRGLARTWYGGLRTETVTSFDQLTRDFELHFLASARPKLSVALLLRLHQREDESLSHFVNRFATQIRGLSNAHPSLLMQAFMTGLRPSRFFWSLVERPPSAVPEMLQQVNQFIAVEAWMAGKQEKHTRVRQEPARGQQPAVTRRRMDQSDLPAPRPPLPPLGASRTEIFLQIKERGLLGAPVPMKNPRELVDQSKHCSFHRQNGHDTEECRELKRQIEELIRGGHLNRYFRCNGESSPLPEGPVERHIDVITEGPTARGTSMSGRKAYARSVRIDAPQRGPDPKVAFPPKDVKPPEHDDALVIMARVANAQVRRIMIDTGSSADVLYMDAFQKLGLTKESLKPICSALMGFTGDSISPLGAVTLPLTLGAPP</sequence>
<dbReference type="EnsemblPlants" id="Ma05_t22360.1">
    <property type="protein sequence ID" value="Ma05_p22360.1"/>
    <property type="gene ID" value="Ma05_g22360"/>
</dbReference>
<evidence type="ECO:0000313" key="4">
    <source>
        <dbReference type="Proteomes" id="UP000012960"/>
    </source>
</evidence>
<dbReference type="CDD" id="cd00303">
    <property type="entry name" value="retropepsin_like"/>
    <property type="match status" value="1"/>
</dbReference>
<accession>A0A804J7B0</accession>
<protein>
    <recommendedName>
        <fullName evidence="2">Retrotransposon gag domain-containing protein</fullName>
    </recommendedName>
</protein>
<evidence type="ECO:0000256" key="1">
    <source>
        <dbReference type="SAM" id="MobiDB-lite"/>
    </source>
</evidence>
<dbReference type="AlphaFoldDB" id="A0A804J7B0"/>
<feature type="region of interest" description="Disordered" evidence="1">
    <location>
        <begin position="22"/>
        <end position="45"/>
    </location>
</feature>
<organism evidence="3 4">
    <name type="scientific">Musa acuminata subsp. malaccensis</name>
    <name type="common">Wild banana</name>
    <name type="synonym">Musa malaccensis</name>
    <dbReference type="NCBI Taxonomy" id="214687"/>
    <lineage>
        <taxon>Eukaryota</taxon>
        <taxon>Viridiplantae</taxon>
        <taxon>Streptophyta</taxon>
        <taxon>Embryophyta</taxon>
        <taxon>Tracheophyta</taxon>
        <taxon>Spermatophyta</taxon>
        <taxon>Magnoliopsida</taxon>
        <taxon>Liliopsida</taxon>
        <taxon>Zingiberales</taxon>
        <taxon>Musaceae</taxon>
        <taxon>Musa</taxon>
    </lineage>
</organism>
<feature type="compositionally biased region" description="Low complexity" evidence="1">
    <location>
        <begin position="23"/>
        <end position="38"/>
    </location>
</feature>
<feature type="region of interest" description="Disordered" evidence="1">
    <location>
        <begin position="436"/>
        <end position="456"/>
    </location>
</feature>
<dbReference type="PANTHER" id="PTHR33223:SF10">
    <property type="entry name" value="AMINOTRANSFERASE-LIKE PLANT MOBILE DOMAIN-CONTAINING PROTEIN"/>
    <property type="match status" value="1"/>
</dbReference>
<dbReference type="Proteomes" id="UP000012960">
    <property type="component" value="Unplaced"/>
</dbReference>
<dbReference type="InterPro" id="IPR005162">
    <property type="entry name" value="Retrotrans_gag_dom"/>
</dbReference>
<feature type="compositionally biased region" description="Basic and acidic residues" evidence="1">
    <location>
        <begin position="287"/>
        <end position="296"/>
    </location>
</feature>
<evidence type="ECO:0000259" key="2">
    <source>
        <dbReference type="Pfam" id="PF03732"/>
    </source>
</evidence>
<name>A0A804J7B0_MUSAM</name>
<dbReference type="PANTHER" id="PTHR33223">
    <property type="entry name" value="CCHC-TYPE DOMAIN-CONTAINING PROTEIN"/>
    <property type="match status" value="1"/>
</dbReference>
<evidence type="ECO:0000313" key="3">
    <source>
        <dbReference type="EnsemblPlants" id="Ma05_p22360.1"/>
    </source>
</evidence>
<dbReference type="OrthoDB" id="1751727at2759"/>